<dbReference type="InterPro" id="IPR029063">
    <property type="entry name" value="SAM-dependent_MTases_sf"/>
</dbReference>
<protein>
    <submittedName>
        <fullName evidence="1">DNA N6-adenine methyltransferase</fullName>
    </submittedName>
</protein>
<evidence type="ECO:0000313" key="1">
    <source>
        <dbReference type="EMBL" id="AQM50931.1"/>
    </source>
</evidence>
<evidence type="ECO:0000313" key="2">
    <source>
        <dbReference type="Proteomes" id="UP000223130"/>
    </source>
</evidence>
<proteinExistence type="predicted"/>
<accession>A0A1Q1N955</accession>
<organism evidence="1 2">
    <name type="scientific">Escherichia phage ESCO5</name>
    <dbReference type="NCBI Taxonomy" id="1897495"/>
    <lineage>
        <taxon>Viruses</taxon>
        <taxon>Duplodnaviria</taxon>
        <taxon>Heunggongvirae</taxon>
        <taxon>Uroviricota</taxon>
        <taxon>Caudoviricetes</taxon>
        <taxon>Stephanstirmvirinae</taxon>
        <taxon>Phapecoctavirus</taxon>
        <taxon>Phapecoctavirus ESCO5</taxon>
        <taxon>Escherichia virus ESCO5</taxon>
    </lineage>
</organism>
<dbReference type="Gene3D" id="3.40.50.150">
    <property type="entry name" value="Vaccinia Virus protein VP39"/>
    <property type="match status" value="1"/>
</dbReference>
<reference evidence="1 2" key="1">
    <citation type="submission" date="2017-02" db="EMBL/GenBank/DDBJ databases">
        <title>Complete genome sequence of two Escherichia coli phages, vB_EcoM_ ESCO5 and vB_EcoM_ESCO13, which are related to phAPEC8.</title>
        <authorList>
            <person name="Trotereau A."/>
            <person name="Gonnet M."/>
            <person name="Viardot A."/>
            <person name="Lalmanach A.-C."/>
            <person name="Guabiraba R."/>
            <person name="Chanteloup N."/>
            <person name="Schouler C."/>
        </authorList>
    </citation>
    <scope>NUCLEOTIDE SEQUENCE [LARGE SCALE GENOMIC DNA]</scope>
</reference>
<keyword evidence="1" id="KW-0808">Transferase</keyword>
<dbReference type="SUPFAM" id="SSF53335">
    <property type="entry name" value="S-adenosyl-L-methionine-dependent methyltransferases"/>
    <property type="match status" value="1"/>
</dbReference>
<keyword evidence="2" id="KW-1185">Reference proteome</keyword>
<dbReference type="EMBL" id="KX664695">
    <property type="protein sequence ID" value="AQM50931.1"/>
    <property type="molecule type" value="Genomic_DNA"/>
</dbReference>
<sequence length="264" mass="29590">MSKLNTLDQYYTNPAYAGFLCDKIKEIFGEEANYVEPSAGEGAFSSCFKNITSFDIDPKFEDCIEADFLAQSVESVGSVTAFVGNPPFGKNASLAIKFFNHCAEMLDNEGGICFILPRTFQKIFFAHKLNPHMHLLYEEECPKGSFILHGEPWDVPCVFQIWIKRNEKRSPVVLGENRLFVLGNSKDYDIAVRRAGASAGKVLSEEDSLSEASTYFLKALTSDLKTRIIEAYPLLKAEASKTAGVRSLSLKELQWVLENIRKEE</sequence>
<dbReference type="GO" id="GO:0008168">
    <property type="term" value="F:methyltransferase activity"/>
    <property type="evidence" value="ECO:0007669"/>
    <property type="project" value="UniProtKB-KW"/>
</dbReference>
<name>A0A1Q1N955_9CAUD</name>
<dbReference type="GO" id="GO:0032259">
    <property type="term" value="P:methylation"/>
    <property type="evidence" value="ECO:0007669"/>
    <property type="project" value="UniProtKB-KW"/>
</dbReference>
<dbReference type="Proteomes" id="UP000223130">
    <property type="component" value="Segment"/>
</dbReference>
<dbReference type="PRINTS" id="PR00507">
    <property type="entry name" value="N12N6MTFRASE"/>
</dbReference>
<keyword evidence="1" id="KW-0489">Methyltransferase</keyword>
<gene>
    <name evidence="1" type="ORF">ESCO5_00081</name>
</gene>